<evidence type="ECO:0000313" key="4">
    <source>
        <dbReference type="Proteomes" id="UP000747542"/>
    </source>
</evidence>
<comment type="caution">
    <text evidence="3">The sequence shown here is derived from an EMBL/GenBank/DDBJ whole genome shotgun (WGS) entry which is preliminary data.</text>
</comment>
<proteinExistence type="predicted"/>
<keyword evidence="4" id="KW-1185">Reference proteome</keyword>
<gene>
    <name evidence="3" type="ORF">Hamer_G011241</name>
</gene>
<organism evidence="3 4">
    <name type="scientific">Homarus americanus</name>
    <name type="common">American lobster</name>
    <dbReference type="NCBI Taxonomy" id="6706"/>
    <lineage>
        <taxon>Eukaryota</taxon>
        <taxon>Metazoa</taxon>
        <taxon>Ecdysozoa</taxon>
        <taxon>Arthropoda</taxon>
        <taxon>Crustacea</taxon>
        <taxon>Multicrustacea</taxon>
        <taxon>Malacostraca</taxon>
        <taxon>Eumalacostraca</taxon>
        <taxon>Eucarida</taxon>
        <taxon>Decapoda</taxon>
        <taxon>Pleocyemata</taxon>
        <taxon>Astacidea</taxon>
        <taxon>Nephropoidea</taxon>
        <taxon>Nephropidae</taxon>
        <taxon>Homarus</taxon>
    </lineage>
</organism>
<reference evidence="3" key="1">
    <citation type="journal article" date="2021" name="Sci. Adv.">
        <title>The American lobster genome reveals insights on longevity, neural, and immune adaptations.</title>
        <authorList>
            <person name="Polinski J.M."/>
            <person name="Zimin A.V."/>
            <person name="Clark K.F."/>
            <person name="Kohn A.B."/>
            <person name="Sadowski N."/>
            <person name="Timp W."/>
            <person name="Ptitsyn A."/>
            <person name="Khanna P."/>
            <person name="Romanova D.Y."/>
            <person name="Williams P."/>
            <person name="Greenwood S.J."/>
            <person name="Moroz L.L."/>
            <person name="Walt D.R."/>
            <person name="Bodnar A.G."/>
        </authorList>
    </citation>
    <scope>NUCLEOTIDE SEQUENCE</scope>
    <source>
        <strain evidence="3">GMGI-L3</strain>
    </source>
</reference>
<protein>
    <submittedName>
        <fullName evidence="3">Uncharacterized protein</fullName>
    </submittedName>
</protein>
<feature type="chain" id="PRO_5035191920" evidence="2">
    <location>
        <begin position="18"/>
        <end position="293"/>
    </location>
</feature>
<feature type="signal peptide" evidence="2">
    <location>
        <begin position="1"/>
        <end position="17"/>
    </location>
</feature>
<accession>A0A8J5JP45</accession>
<dbReference type="EMBL" id="JAHLQT010034478">
    <property type="protein sequence ID" value="KAG7158594.1"/>
    <property type="molecule type" value="Genomic_DNA"/>
</dbReference>
<evidence type="ECO:0000313" key="3">
    <source>
        <dbReference type="EMBL" id="KAG7158594.1"/>
    </source>
</evidence>
<evidence type="ECO:0000256" key="2">
    <source>
        <dbReference type="SAM" id="SignalP"/>
    </source>
</evidence>
<dbReference type="OrthoDB" id="10511193at2759"/>
<feature type="region of interest" description="Disordered" evidence="1">
    <location>
        <begin position="23"/>
        <end position="72"/>
    </location>
</feature>
<dbReference type="AlphaFoldDB" id="A0A8J5JP45"/>
<feature type="compositionally biased region" description="Polar residues" evidence="1">
    <location>
        <begin position="34"/>
        <end position="45"/>
    </location>
</feature>
<sequence>MAFTFMLLVTMMGVSQCQDTVTHPGSHDLPSNFVMPTTSRSTSLAGATPSAPTRHKSSTGGRGPPKKNESSWSLSEEYIEQMLDIIADHERFPMHDGSQGDMSAVLTTDLYQGKRTLVYKLTPGSIFGGVRSIRNNHKTNNNKQRITNRDFNSYDNRQTAVYSNAYMSSPYGLRNGENNYNAITRPHHKWGIHYLRSPPPISSMDNPYLPPHGRHQEPKPLLEIPLKAVVESGSELVLNPVGKVVLATRSKARGAWVSFLLLHYLGFVPQVPGLPRHVDPVFVRPSSVNTPTR</sequence>
<keyword evidence="2" id="KW-0732">Signal</keyword>
<dbReference type="Proteomes" id="UP000747542">
    <property type="component" value="Unassembled WGS sequence"/>
</dbReference>
<evidence type="ECO:0000256" key="1">
    <source>
        <dbReference type="SAM" id="MobiDB-lite"/>
    </source>
</evidence>
<name>A0A8J5JP45_HOMAM</name>